<comment type="caution">
    <text evidence="3">The sequence shown here is derived from an EMBL/GenBank/DDBJ whole genome shotgun (WGS) entry which is preliminary data.</text>
</comment>
<keyword evidence="2" id="KW-1133">Transmembrane helix</keyword>
<reference evidence="3 4" key="1">
    <citation type="submission" date="2024-01" db="EMBL/GenBank/DDBJ databases">
        <title>A draft genome for a cacao thread blight-causing isolate of Paramarasmius palmivorus.</title>
        <authorList>
            <person name="Baruah I.K."/>
            <person name="Bukari Y."/>
            <person name="Amoako-Attah I."/>
            <person name="Meinhardt L.W."/>
            <person name="Bailey B.A."/>
            <person name="Cohen S.P."/>
        </authorList>
    </citation>
    <scope>NUCLEOTIDE SEQUENCE [LARGE SCALE GENOMIC DNA]</scope>
    <source>
        <strain evidence="3 4">GH-12</strain>
    </source>
</reference>
<dbReference type="Proteomes" id="UP001383192">
    <property type="component" value="Unassembled WGS sequence"/>
</dbReference>
<keyword evidence="4" id="KW-1185">Reference proteome</keyword>
<keyword evidence="2" id="KW-0812">Transmembrane</keyword>
<feature type="compositionally biased region" description="Pro residues" evidence="1">
    <location>
        <begin position="68"/>
        <end position="84"/>
    </location>
</feature>
<feature type="compositionally biased region" description="Low complexity" evidence="1">
    <location>
        <begin position="85"/>
        <end position="94"/>
    </location>
</feature>
<sequence>MQQFTGSLSTTALAILMSVISCFIYSARRRRALALYQMQRQNYANQVQHNNVYRNPGYDVNQPQGWMGPPPAGPPPPGYTPAPYPGQQAYYPDGAAPPPNPPEYGKTGYDGFPMPTGQPFGTQTPGSPGQGASYQPPAGPPPAHLHP</sequence>
<evidence type="ECO:0000313" key="3">
    <source>
        <dbReference type="EMBL" id="KAK7040945.1"/>
    </source>
</evidence>
<dbReference type="AlphaFoldDB" id="A0AAW0CQ02"/>
<name>A0AAW0CQ02_9AGAR</name>
<accession>A0AAW0CQ02</accession>
<dbReference type="EMBL" id="JAYKXP010000035">
    <property type="protein sequence ID" value="KAK7040945.1"/>
    <property type="molecule type" value="Genomic_DNA"/>
</dbReference>
<proteinExistence type="predicted"/>
<protein>
    <submittedName>
        <fullName evidence="3">Uncharacterized protein</fullName>
    </submittedName>
</protein>
<organism evidence="3 4">
    <name type="scientific">Paramarasmius palmivorus</name>
    <dbReference type="NCBI Taxonomy" id="297713"/>
    <lineage>
        <taxon>Eukaryota</taxon>
        <taxon>Fungi</taxon>
        <taxon>Dikarya</taxon>
        <taxon>Basidiomycota</taxon>
        <taxon>Agaricomycotina</taxon>
        <taxon>Agaricomycetes</taxon>
        <taxon>Agaricomycetidae</taxon>
        <taxon>Agaricales</taxon>
        <taxon>Marasmiineae</taxon>
        <taxon>Marasmiaceae</taxon>
        <taxon>Paramarasmius</taxon>
    </lineage>
</organism>
<feature type="transmembrane region" description="Helical" evidence="2">
    <location>
        <begin position="6"/>
        <end position="27"/>
    </location>
</feature>
<keyword evidence="2" id="KW-0472">Membrane</keyword>
<evidence type="ECO:0000256" key="2">
    <source>
        <dbReference type="SAM" id="Phobius"/>
    </source>
</evidence>
<feature type="region of interest" description="Disordered" evidence="1">
    <location>
        <begin position="53"/>
        <end position="147"/>
    </location>
</feature>
<evidence type="ECO:0000256" key="1">
    <source>
        <dbReference type="SAM" id="MobiDB-lite"/>
    </source>
</evidence>
<gene>
    <name evidence="3" type="ORF">VNI00_009541</name>
</gene>
<evidence type="ECO:0000313" key="4">
    <source>
        <dbReference type="Proteomes" id="UP001383192"/>
    </source>
</evidence>
<feature type="compositionally biased region" description="Pro residues" evidence="1">
    <location>
        <begin position="137"/>
        <end position="147"/>
    </location>
</feature>